<dbReference type="Gene3D" id="1.10.10.10">
    <property type="entry name" value="Winged helix-like DNA-binding domain superfamily/Winged helix DNA-binding domain"/>
    <property type="match status" value="1"/>
</dbReference>
<proteinExistence type="predicted"/>
<dbReference type="OrthoDB" id="14763at2157"/>
<keyword evidence="1" id="KW-0805">Transcription regulation</keyword>
<dbReference type="RefSeq" id="WP_089814253.1">
    <property type="nucleotide sequence ID" value="NZ_FOZK01000001.1"/>
</dbReference>
<evidence type="ECO:0000259" key="4">
    <source>
        <dbReference type="PROSITE" id="PS51077"/>
    </source>
</evidence>
<dbReference type="Gene3D" id="3.30.450.40">
    <property type="match status" value="1"/>
</dbReference>
<keyword evidence="7" id="KW-1185">Reference proteome</keyword>
<dbReference type="Proteomes" id="UP000199062">
    <property type="component" value="Unassembled WGS sequence"/>
</dbReference>
<dbReference type="InterPro" id="IPR011991">
    <property type="entry name" value="ArsR-like_HTH"/>
</dbReference>
<dbReference type="GO" id="GO:0045892">
    <property type="term" value="P:negative regulation of DNA-templated transcription"/>
    <property type="evidence" value="ECO:0007669"/>
    <property type="project" value="TreeGrafter"/>
</dbReference>
<dbReference type="GO" id="GO:0003677">
    <property type="term" value="F:DNA binding"/>
    <property type="evidence" value="ECO:0007669"/>
    <property type="project" value="UniProtKB-KW"/>
</dbReference>
<keyword evidence="2" id="KW-0238">DNA-binding</keyword>
<evidence type="ECO:0000313" key="7">
    <source>
        <dbReference type="Proteomes" id="UP000199062"/>
    </source>
</evidence>
<dbReference type="InterPro" id="IPR029016">
    <property type="entry name" value="GAF-like_dom_sf"/>
</dbReference>
<dbReference type="CDD" id="cd00090">
    <property type="entry name" value="HTH_ARSR"/>
    <property type="match status" value="1"/>
</dbReference>
<gene>
    <name evidence="6" type="ORF">SAMN05216559_0892</name>
</gene>
<evidence type="ECO:0000256" key="2">
    <source>
        <dbReference type="ARBA" id="ARBA00023125"/>
    </source>
</evidence>
<dbReference type="SUPFAM" id="SSF46785">
    <property type="entry name" value="Winged helix' DNA-binding domain"/>
    <property type="match status" value="1"/>
</dbReference>
<dbReference type="InterPro" id="IPR014757">
    <property type="entry name" value="Tscrpt_reg_IclR_C"/>
</dbReference>
<dbReference type="InterPro" id="IPR036390">
    <property type="entry name" value="WH_DNA-bd_sf"/>
</dbReference>
<dbReference type="Pfam" id="PF09339">
    <property type="entry name" value="HTH_IclR"/>
    <property type="match status" value="1"/>
</dbReference>
<keyword evidence="3" id="KW-0804">Transcription</keyword>
<name>A0A1I6KJ05_9EURY</name>
<dbReference type="PANTHER" id="PTHR30136:SF35">
    <property type="entry name" value="HTH-TYPE TRANSCRIPTIONAL REGULATOR RV1719"/>
    <property type="match status" value="1"/>
</dbReference>
<feature type="domain" description="IclR-ED" evidence="5">
    <location>
        <begin position="68"/>
        <end position="252"/>
    </location>
</feature>
<reference evidence="6 7" key="1">
    <citation type="submission" date="2016-10" db="EMBL/GenBank/DDBJ databases">
        <authorList>
            <person name="de Groot N.N."/>
        </authorList>
    </citation>
    <scope>NUCLEOTIDE SEQUENCE [LARGE SCALE GENOMIC DNA]</scope>
    <source>
        <strain evidence="6 7">CGMCC 1.10457</strain>
    </source>
</reference>
<feature type="domain" description="HTH iclR-type" evidence="4">
    <location>
        <begin position="8"/>
        <end position="67"/>
    </location>
</feature>
<dbReference type="GO" id="GO:0003700">
    <property type="term" value="F:DNA-binding transcription factor activity"/>
    <property type="evidence" value="ECO:0007669"/>
    <property type="project" value="TreeGrafter"/>
</dbReference>
<evidence type="ECO:0000256" key="1">
    <source>
        <dbReference type="ARBA" id="ARBA00023015"/>
    </source>
</evidence>
<sequence length="253" mass="28104">MTTTGSPVQAAKTTFEIIDTLRELDGAGVSELAERLGMPTSTIHDHLRTLENEEYLINDDGTYRVGARFLELGEQARNRMKVFKVARPEVESLAEETGEHANMMIEEHGLGVFLYKVRGSEAVQLDTHAGKRVPLQTTAMGKSILAHRPREEVEAILDRHGLPDVTDNTITDREELFDVLDQVRERGYAFDDEERVDGIRCVAAPITDADDRAIAAVSVSGPKSRMLGDSFTDEFPDMVLRSANVIEVNLTYS</sequence>
<evidence type="ECO:0000259" key="5">
    <source>
        <dbReference type="PROSITE" id="PS51078"/>
    </source>
</evidence>
<dbReference type="InterPro" id="IPR050707">
    <property type="entry name" value="HTH_MetabolicPath_Reg"/>
</dbReference>
<dbReference type="SMART" id="SM00346">
    <property type="entry name" value="HTH_ICLR"/>
    <property type="match status" value="1"/>
</dbReference>
<dbReference type="Pfam" id="PF01614">
    <property type="entry name" value="IclR_C"/>
    <property type="match status" value="1"/>
</dbReference>
<dbReference type="AlphaFoldDB" id="A0A1I6KJ05"/>
<dbReference type="SUPFAM" id="SSF55781">
    <property type="entry name" value="GAF domain-like"/>
    <property type="match status" value="1"/>
</dbReference>
<dbReference type="PANTHER" id="PTHR30136">
    <property type="entry name" value="HELIX-TURN-HELIX TRANSCRIPTIONAL REGULATOR, ICLR FAMILY"/>
    <property type="match status" value="1"/>
</dbReference>
<protein>
    <submittedName>
        <fullName evidence="6">Transcriptional regulator, IclR family</fullName>
    </submittedName>
</protein>
<dbReference type="InterPro" id="IPR036388">
    <property type="entry name" value="WH-like_DNA-bd_sf"/>
</dbReference>
<dbReference type="InterPro" id="IPR005471">
    <property type="entry name" value="Tscrpt_reg_IclR_N"/>
</dbReference>
<dbReference type="EMBL" id="FOZK01000001">
    <property type="protein sequence ID" value="SFR91197.1"/>
    <property type="molecule type" value="Genomic_DNA"/>
</dbReference>
<evidence type="ECO:0000313" key="6">
    <source>
        <dbReference type="EMBL" id="SFR91197.1"/>
    </source>
</evidence>
<dbReference type="PROSITE" id="PS51078">
    <property type="entry name" value="ICLR_ED"/>
    <property type="match status" value="1"/>
</dbReference>
<accession>A0A1I6KJ05</accession>
<dbReference type="PROSITE" id="PS51077">
    <property type="entry name" value="HTH_ICLR"/>
    <property type="match status" value="1"/>
</dbReference>
<organism evidence="6 7">
    <name type="scientific">Halomicrobium zhouii</name>
    <dbReference type="NCBI Taxonomy" id="767519"/>
    <lineage>
        <taxon>Archaea</taxon>
        <taxon>Methanobacteriati</taxon>
        <taxon>Methanobacteriota</taxon>
        <taxon>Stenosarchaea group</taxon>
        <taxon>Halobacteria</taxon>
        <taxon>Halobacteriales</taxon>
        <taxon>Haloarculaceae</taxon>
        <taxon>Halomicrobium</taxon>
    </lineage>
</organism>
<evidence type="ECO:0000256" key="3">
    <source>
        <dbReference type="ARBA" id="ARBA00023163"/>
    </source>
</evidence>